<proteinExistence type="predicted"/>
<dbReference type="InterPro" id="IPR035986">
    <property type="entry name" value="PKD_dom_sf"/>
</dbReference>
<dbReference type="Gene3D" id="2.60.40.10">
    <property type="entry name" value="Immunoglobulins"/>
    <property type="match status" value="2"/>
</dbReference>
<feature type="coiled-coil region" evidence="1">
    <location>
        <begin position="22"/>
        <end position="56"/>
    </location>
</feature>
<evidence type="ECO:0000313" key="4">
    <source>
        <dbReference type="Proteomes" id="UP000318946"/>
    </source>
</evidence>
<dbReference type="InterPro" id="IPR032149">
    <property type="entry name" value="DUF4988"/>
</dbReference>
<evidence type="ECO:0000256" key="1">
    <source>
        <dbReference type="SAM" id="Coils"/>
    </source>
</evidence>
<keyword evidence="1" id="KW-0175">Coiled coil</keyword>
<evidence type="ECO:0000259" key="2">
    <source>
        <dbReference type="PROSITE" id="PS50093"/>
    </source>
</evidence>
<dbReference type="Pfam" id="PF16378">
    <property type="entry name" value="DUF4988"/>
    <property type="match status" value="1"/>
</dbReference>
<sequence length="1250" mass="134565">MKKMFALAAVLCLALAGCEYDDAEVKDRLDDLEGRVDALEKTVNSLNINVGNLQSLIDGKLFITAVTENPEGGGYTLSLVTSDGEASQIVIKDGEAGAAPAIGVKLDSDGKYYWTLDGEFITEGGKKMPVTGDDGVTPVFKIENDTWYVSYDKEATWKECGPATGAAGDSFFSDVSTSEDGRWVYLTLADGETVLTLEMYKEFGIAFESLPELIMAGATAEIPFVLTGADEKSVVEAIAKGDWEAEAVMDGTEGGKIVVTAPAESSTGRVIVLLSDGESKTIMKTLTFVSGVMNVTTQSQEAAAVGGTVSFELETDLDYEVVIPDDAKEWLSRVETRALRQETLTFSAKANETMEERQAKIELISSGVVVETLLVYQKANLDPTAFVVKVNVTESSMKNTLILPLTGTVDATVDWGDGKTETVTAVNPQHVYEQEGEYYVTVTGSVTALGNRLTKTSQSAIVRVIQWGQLGLESLEEAFYNNKGLTQVALPDAGAFAKVTTVENMFYNCTLLTAVPVGLIDQCTELTSAASLFSGCSSLTSIPEGFFDKCPKIASLASAFKGCKKVTEIPAGLFDNLTEVTDLSSVFYGTGITAVPEGIFDVQTKATSVSSVFYGCSALRTVPSDLFVSQTEVTNAAMIFKTCAALESIPAGLLDPFTKSTNFSGLFSGCESLGNLPQGLFDKLGSGLEAGSKGVNVSSVFENCVKMTEFPTMANIPAISNVASLWRGCTAMTTLPTGYFPKNCSSCTALGNMFNGCTSLTTLPADLFESFTGISNLSATFQGCTSLETLPEGFFASITKPTTIANIFNGCTSLRSLPVGLFDGMTSIKTMDSAFKGCSAFTGESPYTIVEVDEEPVKVHLYEREDYADLFTKPTSFKTVFTGCEQMADYAMIPTAWGGVSDGTKAKPTIALSYALPENMEYHGINFTVKGTEFKSGKYIVGTTELVQSVLDEFDGDMEKATNKYGIGFTATQLETLMSDAGLMLEFHDLEPQTEYMLLVRGQNVHGLTFETLTATTAVRPQGSADYERYIGTWTVTTTSSEVTGQPQTYTIRIEPYRNDKSYKVYDWGVTTLGSKEEDFPFILSYNEADGSVGINSYEDLGMYGFTYYIYLRYRFLNEQSQPSIWVSEDTLVSGAYDAASNEITITCGTFNDNSGITQKITGLDYVLYTGGKYYEAQNLIRPGYLIGEGDNAKVDYGVGPYKLTKAPAAAAVPAKRPAKKFESLRPASETKQAAAVPLGVGRLSMMSVH</sequence>
<protein>
    <recommendedName>
        <fullName evidence="2">PKD domain-containing protein</fullName>
    </recommendedName>
</protein>
<dbReference type="InterPro" id="IPR024361">
    <property type="entry name" value="BACON"/>
</dbReference>
<dbReference type="PROSITE" id="PS50093">
    <property type="entry name" value="PKD"/>
    <property type="match status" value="1"/>
</dbReference>
<dbReference type="SUPFAM" id="SSF49299">
    <property type="entry name" value="PKD domain"/>
    <property type="match status" value="1"/>
</dbReference>
<evidence type="ECO:0000313" key="3">
    <source>
        <dbReference type="EMBL" id="BBL04442.1"/>
    </source>
</evidence>
<dbReference type="Proteomes" id="UP000318946">
    <property type="component" value="Chromosome"/>
</dbReference>
<dbReference type="KEGG" id="acou:A5CBH24_17550"/>
<accession>A0A4Y1WU94</accession>
<dbReference type="OrthoDB" id="1050622at2"/>
<dbReference type="RefSeq" id="WP_141412895.1">
    <property type="nucleotide sequence ID" value="NZ_AP019735.1"/>
</dbReference>
<dbReference type="AlphaFoldDB" id="A0A4Y1WU94"/>
<dbReference type="GeneID" id="78342472"/>
<dbReference type="CDD" id="cd00146">
    <property type="entry name" value="PKD"/>
    <property type="match status" value="1"/>
</dbReference>
<reference evidence="4" key="1">
    <citation type="submission" date="2019-06" db="EMBL/GenBank/DDBJ databases">
        <title>Alistipes onderdonkii subsp. vulgaris subsp. nov., Alistipes dispar sp. nov. and Alistipes communis sp. nov., isolated from human faeces, and creation of Alistipes onderdonkii subsp. onderdonkii subsp. nov.</title>
        <authorList>
            <person name="Sakamoto M."/>
            <person name="Ikeyama N."/>
            <person name="Ogata Y."/>
            <person name="Suda W."/>
            <person name="Iino T."/>
            <person name="Hattori M."/>
            <person name="Ohkuma M."/>
        </authorList>
    </citation>
    <scope>NUCLEOTIDE SEQUENCE [LARGE SCALE GENOMIC DNA]</scope>
    <source>
        <strain evidence="4">5CBH24</strain>
    </source>
</reference>
<feature type="domain" description="PKD" evidence="2">
    <location>
        <begin position="414"/>
        <end position="445"/>
    </location>
</feature>
<name>A0A4Y1WU94_9BACT</name>
<organism evidence="3 4">
    <name type="scientific">Alistipes communis</name>
    <dbReference type="NCBI Taxonomy" id="2585118"/>
    <lineage>
        <taxon>Bacteria</taxon>
        <taxon>Pseudomonadati</taxon>
        <taxon>Bacteroidota</taxon>
        <taxon>Bacteroidia</taxon>
        <taxon>Bacteroidales</taxon>
        <taxon>Rikenellaceae</taxon>
        <taxon>Alistipes</taxon>
    </lineage>
</organism>
<dbReference type="CDD" id="cd14948">
    <property type="entry name" value="BACON"/>
    <property type="match status" value="1"/>
</dbReference>
<dbReference type="InterPro" id="IPR032675">
    <property type="entry name" value="LRR_dom_sf"/>
</dbReference>
<keyword evidence="4" id="KW-1185">Reference proteome</keyword>
<dbReference type="Pfam" id="PF03382">
    <property type="entry name" value="DUF285"/>
    <property type="match status" value="1"/>
</dbReference>
<dbReference type="InterPro" id="IPR000601">
    <property type="entry name" value="PKD_dom"/>
</dbReference>
<dbReference type="PROSITE" id="PS51257">
    <property type="entry name" value="PROKAR_LIPOPROTEIN"/>
    <property type="match status" value="1"/>
</dbReference>
<gene>
    <name evidence="3" type="ORF">A5CBH24_17550</name>
</gene>
<dbReference type="InterPro" id="IPR013783">
    <property type="entry name" value="Ig-like_fold"/>
</dbReference>
<dbReference type="SUPFAM" id="SSF52058">
    <property type="entry name" value="L domain-like"/>
    <property type="match status" value="1"/>
</dbReference>
<dbReference type="EMBL" id="AP019735">
    <property type="protein sequence ID" value="BBL04442.1"/>
    <property type="molecule type" value="Genomic_DNA"/>
</dbReference>
<dbReference type="InterPro" id="IPR005046">
    <property type="entry name" value="DUF285"/>
</dbReference>
<dbReference type="Gene3D" id="3.80.10.10">
    <property type="entry name" value="Ribonuclease Inhibitor"/>
    <property type="match status" value="2"/>
</dbReference>